<gene>
    <name evidence="1" type="ORF">MM239_13070</name>
</gene>
<dbReference type="PANTHER" id="PTHR21015">
    <property type="entry name" value="UDP-N-ACETYLGLUCOSAMINE--N-ACETYLMURAMYL-(PENTAPEPTIDE) PYROPHOSPHORYL-UNDECAPRENOL N-ACETYLGLUCOSAMINE TRANSFERASE 1"/>
    <property type="match status" value="1"/>
</dbReference>
<evidence type="ECO:0000313" key="1">
    <source>
        <dbReference type="EMBL" id="MCH7410332.1"/>
    </source>
</evidence>
<evidence type="ECO:0000313" key="2">
    <source>
        <dbReference type="Proteomes" id="UP001165489"/>
    </source>
</evidence>
<name>A0ABS9V1N2_9BACT</name>
<organism evidence="1 2">
    <name type="scientific">Belliella filtrata</name>
    <dbReference type="NCBI Taxonomy" id="2923435"/>
    <lineage>
        <taxon>Bacteria</taxon>
        <taxon>Pseudomonadati</taxon>
        <taxon>Bacteroidota</taxon>
        <taxon>Cytophagia</taxon>
        <taxon>Cytophagales</taxon>
        <taxon>Cyclobacteriaceae</taxon>
        <taxon>Belliella</taxon>
    </lineage>
</organism>
<reference evidence="1" key="1">
    <citation type="submission" date="2022-03" db="EMBL/GenBank/DDBJ databases">
        <title>De novo assembled genomes of Belliella spp. (Cyclobacteriaceae) strains.</title>
        <authorList>
            <person name="Szabo A."/>
            <person name="Korponai K."/>
            <person name="Felfoldi T."/>
        </authorList>
    </citation>
    <scope>NUCLEOTIDE SEQUENCE</scope>
    <source>
        <strain evidence="1">DSM 111904</strain>
    </source>
</reference>
<dbReference type="PANTHER" id="PTHR21015:SF22">
    <property type="entry name" value="GLYCOSYLTRANSFERASE"/>
    <property type="match status" value="1"/>
</dbReference>
<dbReference type="EMBL" id="JAKZGP010000034">
    <property type="protein sequence ID" value="MCH7410332.1"/>
    <property type="molecule type" value="Genomic_DNA"/>
</dbReference>
<comment type="caution">
    <text evidence="1">The sequence shown here is derived from an EMBL/GenBank/DDBJ whole genome shotgun (WGS) entry which is preliminary data.</text>
</comment>
<dbReference type="Pfam" id="PF13528">
    <property type="entry name" value="Glyco_trans_1_3"/>
    <property type="match status" value="1"/>
</dbReference>
<protein>
    <submittedName>
        <fullName evidence="1">Glycosyltransferase</fullName>
    </submittedName>
</protein>
<sequence>MKVIFIVQGEGRGHMTQAIALKSMLHEMGHEVVAVCIGKSNRRKIPDFFQKKINTTIYTFESPNFVTDLDHKKILIGKTISHNLLKSKAYTESLQQLDKIVKNSKPDLIINFYDLLAGIYNYLFKPKCLFWVIGHQYLINHPDFTFAPSKNLEKTLFILNTKMTALGADLQIALSFKEDNINLKSKKVEIIPPLLRPELFRLEPTQGDFILTYMVNAGYGTEVTEFAKNNPAIKIEAFWDNPNAEKTTSPLSNLTFHQINDQLFLEKMAECKGLMSTSGFESICEAMYLGKPVMLVPVAGQYEQACNALDAVASGAGISHHEFDFGIFDKFLTHQQPQQSHMKQWVNQMKTKWEHIFSTYTK</sequence>
<dbReference type="Gene3D" id="3.40.50.2000">
    <property type="entry name" value="Glycogen Phosphorylase B"/>
    <property type="match status" value="1"/>
</dbReference>
<proteinExistence type="predicted"/>
<dbReference type="Proteomes" id="UP001165489">
    <property type="component" value="Unassembled WGS sequence"/>
</dbReference>
<dbReference type="RefSeq" id="WP_241348700.1">
    <property type="nucleotide sequence ID" value="NZ_JAKZGP010000034.1"/>
</dbReference>
<keyword evidence="2" id="KW-1185">Reference proteome</keyword>
<accession>A0ABS9V1N2</accession>
<dbReference type="SUPFAM" id="SSF53756">
    <property type="entry name" value="UDP-Glycosyltransferase/glycogen phosphorylase"/>
    <property type="match status" value="1"/>
</dbReference>